<reference evidence="4 5" key="1">
    <citation type="submission" date="2018-06" db="EMBL/GenBank/DDBJ databases">
        <title>Genomic Encyclopedia of Archaeal and Bacterial Type Strains, Phase II (KMG-II): from individual species to whole genera.</title>
        <authorList>
            <person name="Goeker M."/>
        </authorList>
    </citation>
    <scope>NUCLEOTIDE SEQUENCE [LARGE SCALE GENOMIC DNA]</scope>
    <source>
        <strain evidence="4 5">KACC 16626</strain>
    </source>
</reference>
<keyword evidence="3" id="KW-1133">Transmembrane helix</keyword>
<dbReference type="GO" id="GO:0005886">
    <property type="term" value="C:plasma membrane"/>
    <property type="evidence" value="ECO:0007669"/>
    <property type="project" value="UniProtKB-SubCell"/>
</dbReference>
<feature type="transmembrane region" description="Helical" evidence="3">
    <location>
        <begin position="93"/>
        <end position="112"/>
    </location>
</feature>
<dbReference type="RefSeq" id="WP_408056962.1">
    <property type="nucleotide sequence ID" value="NZ_PYWJ01000006.1"/>
</dbReference>
<dbReference type="InterPro" id="IPR003784">
    <property type="entry name" value="BioY"/>
</dbReference>
<dbReference type="AlphaFoldDB" id="A0A318TUM6"/>
<keyword evidence="2" id="KW-0813">Transport</keyword>
<protein>
    <recommendedName>
        <fullName evidence="2">Biotin transporter</fullName>
    </recommendedName>
</protein>
<dbReference type="Gene3D" id="1.10.1760.20">
    <property type="match status" value="1"/>
</dbReference>
<evidence type="ECO:0000256" key="1">
    <source>
        <dbReference type="ARBA" id="ARBA00010692"/>
    </source>
</evidence>
<comment type="similarity">
    <text evidence="1 2">Belongs to the BioY family.</text>
</comment>
<keyword evidence="2" id="KW-1003">Cell membrane</keyword>
<dbReference type="EMBL" id="QJTJ01000017">
    <property type="protein sequence ID" value="PYF05615.1"/>
    <property type="molecule type" value="Genomic_DNA"/>
</dbReference>
<comment type="caution">
    <text evidence="4">The sequence shown here is derived from an EMBL/GenBank/DDBJ whole genome shotgun (WGS) entry which is preliminary data.</text>
</comment>
<dbReference type="Pfam" id="PF02632">
    <property type="entry name" value="BioY"/>
    <property type="match status" value="1"/>
</dbReference>
<dbReference type="Proteomes" id="UP000247416">
    <property type="component" value="Unassembled WGS sequence"/>
</dbReference>
<keyword evidence="5" id="KW-1185">Reference proteome</keyword>
<evidence type="ECO:0000256" key="2">
    <source>
        <dbReference type="PIRNR" id="PIRNR016661"/>
    </source>
</evidence>
<feature type="transmembrane region" description="Helical" evidence="3">
    <location>
        <begin position="165"/>
        <end position="185"/>
    </location>
</feature>
<keyword evidence="2 3" id="KW-0472">Membrane</keyword>
<evidence type="ECO:0000313" key="5">
    <source>
        <dbReference type="Proteomes" id="UP000247416"/>
    </source>
</evidence>
<feature type="transmembrane region" description="Helical" evidence="3">
    <location>
        <begin position="67"/>
        <end position="87"/>
    </location>
</feature>
<accession>A0A318TUM6</accession>
<name>A0A318TUM6_9BACL</name>
<gene>
    <name evidence="4" type="ORF">BJ095_11724</name>
</gene>
<comment type="subcellular location">
    <subcellularLocation>
        <location evidence="2">Cell membrane</location>
        <topology evidence="2">Multi-pass membrane protein</topology>
    </subcellularLocation>
</comment>
<dbReference type="PIRSF" id="PIRSF016661">
    <property type="entry name" value="BioY"/>
    <property type="match status" value="1"/>
</dbReference>
<evidence type="ECO:0000313" key="4">
    <source>
        <dbReference type="EMBL" id="PYF05615.1"/>
    </source>
</evidence>
<sequence>MSTVQKTLSKTNVVDLVYCGMFATLMMIGANITSFAPFFIVGGVPITLQTFFAVLAGLVLGSRNGAIACTVYMLIGLAGAPVFAKFSGGFDSILSPTFGFILTFIFAAYLTGKIVETFQTLKHYIVAALFSMLVIYIAGTNWMYLSYNLWADAPPELSYQLVWGWMLIPLPKDIILAIFAAFLAFRLQRILKILPIKSSTKLED</sequence>
<organism evidence="4 5">
    <name type="scientific">Ureibacillus chungkukjangi</name>
    <dbReference type="NCBI Taxonomy" id="1202712"/>
    <lineage>
        <taxon>Bacteria</taxon>
        <taxon>Bacillati</taxon>
        <taxon>Bacillota</taxon>
        <taxon>Bacilli</taxon>
        <taxon>Bacillales</taxon>
        <taxon>Caryophanaceae</taxon>
        <taxon>Ureibacillus</taxon>
    </lineage>
</organism>
<feature type="transmembrane region" description="Helical" evidence="3">
    <location>
        <begin position="38"/>
        <end position="60"/>
    </location>
</feature>
<dbReference type="PANTHER" id="PTHR34295">
    <property type="entry name" value="BIOTIN TRANSPORTER BIOY"/>
    <property type="match status" value="1"/>
</dbReference>
<keyword evidence="3" id="KW-0812">Transmembrane</keyword>
<proteinExistence type="inferred from homology"/>
<feature type="transmembrane region" description="Helical" evidence="3">
    <location>
        <begin position="12"/>
        <end position="32"/>
    </location>
</feature>
<dbReference type="GO" id="GO:0015225">
    <property type="term" value="F:biotin transmembrane transporter activity"/>
    <property type="evidence" value="ECO:0007669"/>
    <property type="project" value="UniProtKB-UniRule"/>
</dbReference>
<dbReference type="PANTHER" id="PTHR34295:SF1">
    <property type="entry name" value="BIOTIN TRANSPORTER BIOY"/>
    <property type="match status" value="1"/>
</dbReference>
<evidence type="ECO:0000256" key="3">
    <source>
        <dbReference type="SAM" id="Phobius"/>
    </source>
</evidence>
<feature type="transmembrane region" description="Helical" evidence="3">
    <location>
        <begin position="124"/>
        <end position="145"/>
    </location>
</feature>